<sequence length="236" mass="25301">MIKIISILLVVFSIAGCNGFVKPDLSSPVNDAYFVVYSGFPAPFLYTASAVQWNEDYAVTTRHTPFLPDVAYTCSTGCDLAFIKHKADGRLPTWRAPCLGEDVTAVGMSPYMMTTTGKGKVYQTPFLNLKEDSGDLYGIHDGPLIKGMSGGPVMGSDGSVVGINAGYYSVTPNDIAAQSGLRGAKRVSIFVPFSIIAREWRMFQAQLNNQHGPAGPALKTDFCSTSGLSPLNIPTK</sequence>
<dbReference type="InterPro" id="IPR009003">
    <property type="entry name" value="Peptidase_S1_PA"/>
</dbReference>
<dbReference type="EMBL" id="CABVHO010000015">
    <property type="protein sequence ID" value="VVN55650.1"/>
    <property type="molecule type" value="Genomic_DNA"/>
</dbReference>
<dbReference type="PROSITE" id="PS51257">
    <property type="entry name" value="PROKAR_LIPOPROTEIN"/>
    <property type="match status" value="1"/>
</dbReference>
<dbReference type="RefSeq" id="WP_232527603.1">
    <property type="nucleotide sequence ID" value="NZ_CABVHO010000015.1"/>
</dbReference>
<dbReference type="AlphaFoldDB" id="A0A5E6YP35"/>
<dbReference type="InterPro" id="IPR043504">
    <property type="entry name" value="Peptidase_S1_PA_chymotrypsin"/>
</dbReference>
<accession>A0A5E6YP35</accession>
<dbReference type="Gene3D" id="2.40.10.10">
    <property type="entry name" value="Trypsin-like serine proteases"/>
    <property type="match status" value="1"/>
</dbReference>
<evidence type="ECO:0008006" key="3">
    <source>
        <dbReference type="Google" id="ProtNLM"/>
    </source>
</evidence>
<organism evidence="1 2">
    <name type="scientific">Pseudomonas fluorescens</name>
    <dbReference type="NCBI Taxonomy" id="294"/>
    <lineage>
        <taxon>Bacteria</taxon>
        <taxon>Pseudomonadati</taxon>
        <taxon>Pseudomonadota</taxon>
        <taxon>Gammaproteobacteria</taxon>
        <taxon>Pseudomonadales</taxon>
        <taxon>Pseudomonadaceae</taxon>
        <taxon>Pseudomonas</taxon>
    </lineage>
</organism>
<name>A0A5E6YP35_PSEFL</name>
<protein>
    <recommendedName>
        <fullName evidence="3">Serine protease</fullName>
    </recommendedName>
</protein>
<reference evidence="1 2" key="1">
    <citation type="submission" date="2019-09" db="EMBL/GenBank/DDBJ databases">
        <authorList>
            <person name="Chandra G."/>
            <person name="Truman W A."/>
        </authorList>
    </citation>
    <scope>NUCLEOTIDE SEQUENCE [LARGE SCALE GENOMIC DNA]</scope>
    <source>
        <strain evidence="1">PS685</strain>
    </source>
</reference>
<evidence type="ECO:0000313" key="1">
    <source>
        <dbReference type="EMBL" id="VVN55650.1"/>
    </source>
</evidence>
<dbReference type="SUPFAM" id="SSF50494">
    <property type="entry name" value="Trypsin-like serine proteases"/>
    <property type="match status" value="1"/>
</dbReference>
<gene>
    <name evidence="1" type="ORF">PS685_01948</name>
</gene>
<dbReference type="Proteomes" id="UP000326437">
    <property type="component" value="Unassembled WGS sequence"/>
</dbReference>
<proteinExistence type="predicted"/>
<evidence type="ECO:0000313" key="2">
    <source>
        <dbReference type="Proteomes" id="UP000326437"/>
    </source>
</evidence>